<accession>A0A2T0KEV3</accession>
<dbReference type="PANTHER" id="PTHR31964:SF113">
    <property type="entry name" value="USPA DOMAIN-CONTAINING PROTEIN"/>
    <property type="match status" value="1"/>
</dbReference>
<dbReference type="Gene3D" id="3.40.50.620">
    <property type="entry name" value="HUPs"/>
    <property type="match status" value="2"/>
</dbReference>
<dbReference type="InterPro" id="IPR006015">
    <property type="entry name" value="Universal_stress_UspA"/>
</dbReference>
<evidence type="ECO:0000313" key="4">
    <source>
        <dbReference type="Proteomes" id="UP000239415"/>
    </source>
</evidence>
<dbReference type="RefSeq" id="WP_239166220.1">
    <property type="nucleotide sequence ID" value="NZ_BOMO01000037.1"/>
</dbReference>
<evidence type="ECO:0000313" key="3">
    <source>
        <dbReference type="EMBL" id="PRX21845.1"/>
    </source>
</evidence>
<dbReference type="SUPFAM" id="SSF52402">
    <property type="entry name" value="Adenine nucleotide alpha hydrolases-like"/>
    <property type="match status" value="2"/>
</dbReference>
<organism evidence="3 4">
    <name type="scientific">Actinoplanes italicus</name>
    <dbReference type="NCBI Taxonomy" id="113567"/>
    <lineage>
        <taxon>Bacteria</taxon>
        <taxon>Bacillati</taxon>
        <taxon>Actinomycetota</taxon>
        <taxon>Actinomycetes</taxon>
        <taxon>Micromonosporales</taxon>
        <taxon>Micromonosporaceae</taxon>
        <taxon>Actinoplanes</taxon>
    </lineage>
</organism>
<reference evidence="3 4" key="1">
    <citation type="submission" date="2018-03" db="EMBL/GenBank/DDBJ databases">
        <title>Genomic Encyclopedia of Archaeal and Bacterial Type Strains, Phase II (KMG-II): from individual species to whole genera.</title>
        <authorList>
            <person name="Goeker M."/>
        </authorList>
    </citation>
    <scope>NUCLEOTIDE SEQUENCE [LARGE SCALE GENOMIC DNA]</scope>
    <source>
        <strain evidence="3 4">DSM 43146</strain>
    </source>
</reference>
<comment type="caution">
    <text evidence="3">The sequence shown here is derived from an EMBL/GenBank/DDBJ whole genome shotgun (WGS) entry which is preliminary data.</text>
</comment>
<evidence type="ECO:0000256" key="1">
    <source>
        <dbReference type="ARBA" id="ARBA00008791"/>
    </source>
</evidence>
<comment type="similarity">
    <text evidence="1">Belongs to the universal stress protein A family.</text>
</comment>
<feature type="domain" description="UspA" evidence="2">
    <location>
        <begin position="151"/>
        <end position="272"/>
    </location>
</feature>
<sequence length="273" mass="28012">MQKKIIVGYDGSPGSHAATAWALEEAERAEAPVELLYADEWPVYAPAASMMPSPALRPQSYVDEVITGMMDRAVAGAVSTHPLVDVTATTVRAQATAALIERSRHARLMVLGVRANTVVAGLFGSVVSAVAAHAHCPVVVVRGDPPGHAPVVAGVDDSAAAPGVLAFAARQATALKVPLQVIHAWPAATGTVPDADRQSFAALVAEMRESFPDLRIEAEAVVDDPAGALTAAGTAAQVLVVGSRGRGAFLGLLGSVSQHLIRHSACPVAVVHG</sequence>
<dbReference type="InterPro" id="IPR014729">
    <property type="entry name" value="Rossmann-like_a/b/a_fold"/>
</dbReference>
<dbReference type="InterPro" id="IPR006016">
    <property type="entry name" value="UspA"/>
</dbReference>
<dbReference type="Proteomes" id="UP000239415">
    <property type="component" value="Unassembled WGS sequence"/>
</dbReference>
<evidence type="ECO:0000259" key="2">
    <source>
        <dbReference type="Pfam" id="PF00582"/>
    </source>
</evidence>
<name>A0A2T0KEV3_9ACTN</name>
<dbReference type="Pfam" id="PF00582">
    <property type="entry name" value="Usp"/>
    <property type="match status" value="2"/>
</dbReference>
<feature type="domain" description="UspA" evidence="2">
    <location>
        <begin position="1"/>
        <end position="142"/>
    </location>
</feature>
<dbReference type="PANTHER" id="PTHR31964">
    <property type="entry name" value="ADENINE NUCLEOTIDE ALPHA HYDROLASES-LIKE SUPERFAMILY PROTEIN"/>
    <property type="match status" value="1"/>
</dbReference>
<gene>
    <name evidence="3" type="ORF">CLV67_10522</name>
</gene>
<protein>
    <submittedName>
        <fullName evidence="3">Nucleotide-binding universal stress UspA family protein</fullName>
    </submittedName>
</protein>
<dbReference type="EMBL" id="PVMZ01000005">
    <property type="protein sequence ID" value="PRX21845.1"/>
    <property type="molecule type" value="Genomic_DNA"/>
</dbReference>
<keyword evidence="4" id="KW-1185">Reference proteome</keyword>
<proteinExistence type="inferred from homology"/>
<dbReference type="AlphaFoldDB" id="A0A2T0KEV3"/>
<dbReference type="PRINTS" id="PR01438">
    <property type="entry name" value="UNVRSLSTRESS"/>
</dbReference>